<protein>
    <submittedName>
        <fullName evidence="2">Uncharacterized protein</fullName>
    </submittedName>
</protein>
<evidence type="ECO:0000256" key="1">
    <source>
        <dbReference type="SAM" id="SignalP"/>
    </source>
</evidence>
<evidence type="ECO:0000313" key="3">
    <source>
        <dbReference type="Proteomes" id="UP000070444"/>
    </source>
</evidence>
<dbReference type="AlphaFoldDB" id="A0A137NT43"/>
<feature type="signal peptide" evidence="1">
    <location>
        <begin position="1"/>
        <end position="18"/>
    </location>
</feature>
<feature type="chain" id="PRO_5007294089" evidence="1">
    <location>
        <begin position="19"/>
        <end position="105"/>
    </location>
</feature>
<keyword evidence="1" id="KW-0732">Signal</keyword>
<organism evidence="2 3">
    <name type="scientific">Conidiobolus coronatus (strain ATCC 28846 / CBS 209.66 / NRRL 28638)</name>
    <name type="common">Delacroixia coronata</name>
    <dbReference type="NCBI Taxonomy" id="796925"/>
    <lineage>
        <taxon>Eukaryota</taxon>
        <taxon>Fungi</taxon>
        <taxon>Fungi incertae sedis</taxon>
        <taxon>Zoopagomycota</taxon>
        <taxon>Entomophthoromycotina</taxon>
        <taxon>Entomophthoromycetes</taxon>
        <taxon>Entomophthorales</taxon>
        <taxon>Ancylistaceae</taxon>
        <taxon>Conidiobolus</taxon>
    </lineage>
</organism>
<accession>A0A137NT43</accession>
<reference evidence="2 3" key="1">
    <citation type="journal article" date="2015" name="Genome Biol. Evol.">
        <title>Phylogenomic analyses indicate that early fungi evolved digesting cell walls of algal ancestors of land plants.</title>
        <authorList>
            <person name="Chang Y."/>
            <person name="Wang S."/>
            <person name="Sekimoto S."/>
            <person name="Aerts A.L."/>
            <person name="Choi C."/>
            <person name="Clum A."/>
            <person name="LaButti K.M."/>
            <person name="Lindquist E.A."/>
            <person name="Yee Ngan C."/>
            <person name="Ohm R.A."/>
            <person name="Salamov A.A."/>
            <person name="Grigoriev I.V."/>
            <person name="Spatafora J.W."/>
            <person name="Berbee M.L."/>
        </authorList>
    </citation>
    <scope>NUCLEOTIDE SEQUENCE [LARGE SCALE GENOMIC DNA]</scope>
    <source>
        <strain evidence="2 3">NRRL 28638</strain>
    </source>
</reference>
<name>A0A137NT43_CONC2</name>
<proteinExistence type="predicted"/>
<sequence length="105" mass="11614">MKIEFFGLLFVNSYLSLSLTFYRDAGYNNVLGSVDVNVGQCAYVGDSVNDKASSARWSDSANLTAVFVSMRTILALEELDAGMREVAVSLYNYVPNLPCYARNSY</sequence>
<evidence type="ECO:0000313" key="2">
    <source>
        <dbReference type="EMBL" id="KXN65879.1"/>
    </source>
</evidence>
<keyword evidence="3" id="KW-1185">Reference proteome</keyword>
<dbReference type="Proteomes" id="UP000070444">
    <property type="component" value="Unassembled WGS sequence"/>
</dbReference>
<dbReference type="EMBL" id="KQ964802">
    <property type="protein sequence ID" value="KXN65879.1"/>
    <property type="molecule type" value="Genomic_DNA"/>
</dbReference>
<gene>
    <name evidence="2" type="ORF">CONCODRAFT_12421</name>
</gene>